<keyword evidence="8" id="KW-0808">Transferase</keyword>
<dbReference type="NCBIfam" id="TIGR00229">
    <property type="entry name" value="sensory_box"/>
    <property type="match status" value="1"/>
</dbReference>
<dbReference type="AlphaFoldDB" id="A0A844Y6M2"/>
<dbReference type="Pfam" id="PF13426">
    <property type="entry name" value="PAS_9"/>
    <property type="match status" value="1"/>
</dbReference>
<dbReference type="InterPro" id="IPR000700">
    <property type="entry name" value="PAS-assoc_C"/>
</dbReference>
<dbReference type="Pfam" id="PF07536">
    <property type="entry name" value="HWE_HK"/>
    <property type="match status" value="1"/>
</dbReference>
<dbReference type="GO" id="GO:0004673">
    <property type="term" value="F:protein histidine kinase activity"/>
    <property type="evidence" value="ECO:0007669"/>
    <property type="project" value="UniProtKB-EC"/>
</dbReference>
<dbReference type="InterPro" id="IPR001610">
    <property type="entry name" value="PAC"/>
</dbReference>
<dbReference type="NCBIfam" id="NF010077">
    <property type="entry name" value="PRK13559.1"/>
    <property type="match status" value="1"/>
</dbReference>
<dbReference type="CDD" id="cd00130">
    <property type="entry name" value="PAS"/>
    <property type="match status" value="1"/>
</dbReference>
<dbReference type="SMART" id="SM00086">
    <property type="entry name" value="PAC"/>
    <property type="match status" value="1"/>
</dbReference>
<evidence type="ECO:0000256" key="4">
    <source>
        <dbReference type="ARBA" id="ARBA00022553"/>
    </source>
</evidence>
<dbReference type="SMART" id="SM00911">
    <property type="entry name" value="HWE_HK"/>
    <property type="match status" value="1"/>
</dbReference>
<keyword evidence="13" id="KW-0675">Receptor</keyword>
<evidence type="ECO:0000259" key="14">
    <source>
        <dbReference type="PROSITE" id="PS50112"/>
    </source>
</evidence>
<dbReference type="InterPro" id="IPR036890">
    <property type="entry name" value="HATPase_C_sf"/>
</dbReference>
<evidence type="ECO:0000256" key="12">
    <source>
        <dbReference type="ARBA" id="ARBA00022991"/>
    </source>
</evidence>
<evidence type="ECO:0000256" key="9">
    <source>
        <dbReference type="ARBA" id="ARBA00022741"/>
    </source>
</evidence>
<dbReference type="PANTHER" id="PTHR47429:SF2">
    <property type="entry name" value="PROTEIN TWIN LOV 1"/>
    <property type="match status" value="1"/>
</dbReference>
<keyword evidence="3" id="KW-0600">Photoreceptor protein</keyword>
<evidence type="ECO:0000256" key="10">
    <source>
        <dbReference type="ARBA" id="ARBA00022777"/>
    </source>
</evidence>
<evidence type="ECO:0000256" key="7">
    <source>
        <dbReference type="ARBA" id="ARBA00022643"/>
    </source>
</evidence>
<evidence type="ECO:0000256" key="8">
    <source>
        <dbReference type="ARBA" id="ARBA00022679"/>
    </source>
</evidence>
<evidence type="ECO:0000313" key="16">
    <source>
        <dbReference type="EMBL" id="MXO53047.1"/>
    </source>
</evidence>
<dbReference type="Gene3D" id="3.30.565.10">
    <property type="entry name" value="Histidine kinase-like ATPase, C-terminal domain"/>
    <property type="match status" value="1"/>
</dbReference>
<gene>
    <name evidence="16" type="ORF">GRI47_03350</name>
</gene>
<dbReference type="PROSITE" id="PS50113">
    <property type="entry name" value="PAC"/>
    <property type="match status" value="1"/>
</dbReference>
<dbReference type="OrthoDB" id="136506at2"/>
<evidence type="ECO:0000256" key="1">
    <source>
        <dbReference type="ARBA" id="ARBA00000085"/>
    </source>
</evidence>
<dbReference type="Proteomes" id="UP000430272">
    <property type="component" value="Unassembled WGS sequence"/>
</dbReference>
<keyword evidence="17" id="KW-1185">Reference proteome</keyword>
<organism evidence="16 17">
    <name type="scientific">Qipengyuania pelagi</name>
    <dbReference type="NCBI Taxonomy" id="994320"/>
    <lineage>
        <taxon>Bacteria</taxon>
        <taxon>Pseudomonadati</taxon>
        <taxon>Pseudomonadota</taxon>
        <taxon>Alphaproteobacteria</taxon>
        <taxon>Sphingomonadales</taxon>
        <taxon>Erythrobacteraceae</taxon>
        <taxon>Qipengyuania</taxon>
    </lineage>
</organism>
<evidence type="ECO:0000256" key="11">
    <source>
        <dbReference type="ARBA" id="ARBA00022840"/>
    </source>
</evidence>
<dbReference type="InterPro" id="IPR011102">
    <property type="entry name" value="Sig_transdc_His_kinase_HWE"/>
</dbReference>
<evidence type="ECO:0000313" key="17">
    <source>
        <dbReference type="Proteomes" id="UP000430272"/>
    </source>
</evidence>
<feature type="domain" description="PAS" evidence="14">
    <location>
        <begin position="55"/>
        <end position="101"/>
    </location>
</feature>
<evidence type="ECO:0000256" key="5">
    <source>
        <dbReference type="ARBA" id="ARBA00022606"/>
    </source>
</evidence>
<name>A0A844Y6M2_9SPHN</name>
<keyword evidence="7" id="KW-0288">FMN</keyword>
<dbReference type="PANTHER" id="PTHR47429">
    <property type="entry name" value="PROTEIN TWIN LOV 1"/>
    <property type="match status" value="1"/>
</dbReference>
<reference evidence="16 17" key="1">
    <citation type="submission" date="2019-12" db="EMBL/GenBank/DDBJ databases">
        <title>Genomic-based taxomic classification of the family Erythrobacteraceae.</title>
        <authorList>
            <person name="Xu L."/>
        </authorList>
    </citation>
    <scope>NUCLEOTIDE SEQUENCE [LARGE SCALE GENOMIC DNA]</scope>
    <source>
        <strain evidence="16 17">JCM 17468</strain>
    </source>
</reference>
<dbReference type="EC" id="2.7.13.3" evidence="2"/>
<keyword evidence="10" id="KW-0418">Kinase</keyword>
<feature type="domain" description="PAC" evidence="15">
    <location>
        <begin position="96"/>
        <end position="156"/>
    </location>
</feature>
<comment type="catalytic activity">
    <reaction evidence="1">
        <text>ATP + protein L-histidine = ADP + protein N-phospho-L-histidine.</text>
        <dbReference type="EC" id="2.7.13.3"/>
    </reaction>
</comment>
<evidence type="ECO:0000259" key="15">
    <source>
        <dbReference type="PROSITE" id="PS50113"/>
    </source>
</evidence>
<comment type="caution">
    <text evidence="16">The sequence shown here is derived from an EMBL/GenBank/DDBJ whole genome shotgun (WGS) entry which is preliminary data.</text>
</comment>
<dbReference type="GO" id="GO:0005524">
    <property type="term" value="F:ATP binding"/>
    <property type="evidence" value="ECO:0007669"/>
    <property type="project" value="UniProtKB-KW"/>
</dbReference>
<dbReference type="InterPro" id="IPR000014">
    <property type="entry name" value="PAS"/>
</dbReference>
<evidence type="ECO:0000256" key="2">
    <source>
        <dbReference type="ARBA" id="ARBA00012438"/>
    </source>
</evidence>
<dbReference type="InterPro" id="IPR035965">
    <property type="entry name" value="PAS-like_dom_sf"/>
</dbReference>
<keyword evidence="12" id="KW-0157">Chromophore</keyword>
<evidence type="ECO:0000256" key="6">
    <source>
        <dbReference type="ARBA" id="ARBA00022630"/>
    </source>
</evidence>
<accession>A0A844Y6M2</accession>
<evidence type="ECO:0000256" key="3">
    <source>
        <dbReference type="ARBA" id="ARBA00022543"/>
    </source>
</evidence>
<keyword evidence="6" id="KW-0285">Flavoprotein</keyword>
<dbReference type="GO" id="GO:0009881">
    <property type="term" value="F:photoreceptor activity"/>
    <property type="evidence" value="ECO:0007669"/>
    <property type="project" value="UniProtKB-KW"/>
</dbReference>
<dbReference type="Gene3D" id="3.30.450.20">
    <property type="entry name" value="PAS domain"/>
    <property type="match status" value="1"/>
</dbReference>
<sequence>MAESDDATGGNAGDAGHSARLSSLRLTADQLFLQTTAQTRMAQCISDPHQPDCPIVYCNQAFVDLTGYPIDEIIGRNCRFLQGEKTAPSAVARLRSAVEQRVYTVADILNYRKDGTSFWNAVHVGPIYNPEGELEYFFGSQWDVSELLAARDTIVENDRVADELRHRTDNLFAVLTAIVRLSARGAEEVEELSEKVQRRIEALAAAHRVSLSATGMDSDSSDLRTLVEAVMKPYRSSNADRIDIVGDTFELPRKHVTPLGLSLHELATNAIKYGALSRGDGRVHIDWEVEDDFIVVHWIELLGQAIGLSDGGRDAISKGTGTRLMQGVIGGIGGSVESRLDPEGLRATIRVPRKVQT</sequence>
<keyword evidence="11" id="KW-0067">ATP-binding</keyword>
<dbReference type="RefSeq" id="WP_160659945.1">
    <property type="nucleotide sequence ID" value="NZ_BAABDV010000001.1"/>
</dbReference>
<protein>
    <recommendedName>
        <fullName evidence="2">histidine kinase</fullName>
        <ecNumber evidence="2">2.7.13.3</ecNumber>
    </recommendedName>
</protein>
<evidence type="ECO:0000256" key="13">
    <source>
        <dbReference type="ARBA" id="ARBA00023170"/>
    </source>
</evidence>
<dbReference type="EMBL" id="WTYD01000001">
    <property type="protein sequence ID" value="MXO53047.1"/>
    <property type="molecule type" value="Genomic_DNA"/>
</dbReference>
<keyword evidence="5" id="KW-0716">Sensory transduction</keyword>
<dbReference type="SUPFAM" id="SSF55785">
    <property type="entry name" value="PYP-like sensor domain (PAS domain)"/>
    <property type="match status" value="1"/>
</dbReference>
<dbReference type="SUPFAM" id="SSF55874">
    <property type="entry name" value="ATPase domain of HSP90 chaperone/DNA topoisomerase II/histidine kinase"/>
    <property type="match status" value="1"/>
</dbReference>
<keyword evidence="9" id="KW-0547">Nucleotide-binding</keyword>
<dbReference type="PROSITE" id="PS50112">
    <property type="entry name" value="PAS"/>
    <property type="match status" value="1"/>
</dbReference>
<keyword evidence="4" id="KW-0597">Phosphoprotein</keyword>
<proteinExistence type="predicted"/>